<evidence type="ECO:0000313" key="1">
    <source>
        <dbReference type="EMBL" id="ALA59423.1"/>
    </source>
</evidence>
<dbReference type="EMBL" id="CP011801">
    <property type="protein sequence ID" value="ALA59423.1"/>
    <property type="molecule type" value="Genomic_DNA"/>
</dbReference>
<proteinExistence type="predicted"/>
<reference evidence="1 2" key="1">
    <citation type="journal article" date="2015" name="Proc. Natl. Acad. Sci. U.S.A.">
        <title>Expanded metabolic versatility of ubiquitous nitrite-oxidizing bacteria from the genus Nitrospira.</title>
        <authorList>
            <person name="Koch H."/>
            <person name="Lucker S."/>
            <person name="Albertsen M."/>
            <person name="Kitzinger K."/>
            <person name="Herbold C."/>
            <person name="Spieck E."/>
            <person name="Nielsen P.H."/>
            <person name="Wagner M."/>
            <person name="Daims H."/>
        </authorList>
    </citation>
    <scope>NUCLEOTIDE SEQUENCE [LARGE SCALE GENOMIC DNA]</scope>
    <source>
        <strain evidence="1 2">NSP M-1</strain>
    </source>
</reference>
<keyword evidence="2" id="KW-1185">Reference proteome</keyword>
<evidence type="ECO:0000313" key="2">
    <source>
        <dbReference type="Proteomes" id="UP000069205"/>
    </source>
</evidence>
<dbReference type="Proteomes" id="UP000069205">
    <property type="component" value="Chromosome"/>
</dbReference>
<dbReference type="KEGG" id="nmv:NITMOv2_3023"/>
<sequence length="65" mass="7647">MDKMELLAVLRRSPSSWAQAEILKWAGKSATNMITMLSKRTVVTRPWFTDHLQRNIYYQIVTIHI</sequence>
<protein>
    <submittedName>
        <fullName evidence="1">Uncharacterized protein</fullName>
    </submittedName>
</protein>
<name>A0A0K2GEQ0_NITMO</name>
<dbReference type="AlphaFoldDB" id="A0A0K2GEQ0"/>
<organism evidence="1 2">
    <name type="scientific">Nitrospira moscoviensis</name>
    <dbReference type="NCBI Taxonomy" id="42253"/>
    <lineage>
        <taxon>Bacteria</taxon>
        <taxon>Pseudomonadati</taxon>
        <taxon>Nitrospirota</taxon>
        <taxon>Nitrospiria</taxon>
        <taxon>Nitrospirales</taxon>
        <taxon>Nitrospiraceae</taxon>
        <taxon>Nitrospira</taxon>
    </lineage>
</organism>
<dbReference type="STRING" id="42253.NITMOv2_3023"/>
<gene>
    <name evidence="1" type="ORF">NITMOv2_3023</name>
</gene>
<accession>A0A0K2GEQ0</accession>